<evidence type="ECO:0000313" key="7">
    <source>
        <dbReference type="Proteomes" id="UP001457282"/>
    </source>
</evidence>
<protein>
    <recommendedName>
        <fullName evidence="5">NAC domain-containing protein</fullName>
    </recommendedName>
</protein>
<keyword evidence="4" id="KW-0539">Nucleus</keyword>
<dbReference type="Proteomes" id="UP001457282">
    <property type="component" value="Unassembled WGS sequence"/>
</dbReference>
<evidence type="ECO:0000256" key="4">
    <source>
        <dbReference type="ARBA" id="ARBA00023242"/>
    </source>
</evidence>
<evidence type="ECO:0000313" key="6">
    <source>
        <dbReference type="EMBL" id="KAK9931805.1"/>
    </source>
</evidence>
<evidence type="ECO:0000256" key="3">
    <source>
        <dbReference type="ARBA" id="ARBA00023163"/>
    </source>
</evidence>
<feature type="domain" description="NAC" evidence="5">
    <location>
        <begin position="32"/>
        <end position="117"/>
    </location>
</feature>
<dbReference type="AlphaFoldDB" id="A0AAW1X4U3"/>
<dbReference type="GO" id="GO:0006355">
    <property type="term" value="P:regulation of DNA-templated transcription"/>
    <property type="evidence" value="ECO:0007669"/>
    <property type="project" value="InterPro"/>
</dbReference>
<reference evidence="6 7" key="1">
    <citation type="journal article" date="2023" name="G3 (Bethesda)">
        <title>A chromosome-length genome assembly and annotation of blackberry (Rubus argutus, cv. 'Hillquist').</title>
        <authorList>
            <person name="Bruna T."/>
            <person name="Aryal R."/>
            <person name="Dudchenko O."/>
            <person name="Sargent D.J."/>
            <person name="Mead D."/>
            <person name="Buti M."/>
            <person name="Cavallini A."/>
            <person name="Hytonen T."/>
            <person name="Andres J."/>
            <person name="Pham M."/>
            <person name="Weisz D."/>
            <person name="Mascagni F."/>
            <person name="Usai G."/>
            <person name="Natali L."/>
            <person name="Bassil N."/>
            <person name="Fernandez G.E."/>
            <person name="Lomsadze A."/>
            <person name="Armour M."/>
            <person name="Olukolu B."/>
            <person name="Poorten T."/>
            <person name="Britton C."/>
            <person name="Davik J."/>
            <person name="Ashrafi H."/>
            <person name="Aiden E.L."/>
            <person name="Borodovsky M."/>
            <person name="Worthington M."/>
        </authorList>
    </citation>
    <scope>NUCLEOTIDE SEQUENCE [LARGE SCALE GENOMIC DNA]</scope>
    <source>
        <strain evidence="6">PI 553951</strain>
    </source>
</reference>
<sequence length="117" mass="13112">MENYSEAAIVTNNGSDLHGGHLGSYDSFFATIPPGYRFKPFDTELVVYYLKRKIANQTLPPNRIREVELYNFSPDTLAARILLLPAPGAELGDFLSRKRDCSVNDMGSGCIVELQRR</sequence>
<keyword evidence="1" id="KW-0805">Transcription regulation</keyword>
<dbReference type="InterPro" id="IPR036093">
    <property type="entry name" value="NAC_dom_sf"/>
</dbReference>
<evidence type="ECO:0000256" key="2">
    <source>
        <dbReference type="ARBA" id="ARBA00023125"/>
    </source>
</evidence>
<gene>
    <name evidence="6" type="ORF">M0R45_019069</name>
</gene>
<dbReference type="Gene3D" id="2.170.150.80">
    <property type="entry name" value="NAC domain"/>
    <property type="match status" value="1"/>
</dbReference>
<comment type="caution">
    <text evidence="6">The sequence shown here is derived from an EMBL/GenBank/DDBJ whole genome shotgun (WGS) entry which is preliminary data.</text>
</comment>
<organism evidence="6 7">
    <name type="scientific">Rubus argutus</name>
    <name type="common">Southern blackberry</name>
    <dbReference type="NCBI Taxonomy" id="59490"/>
    <lineage>
        <taxon>Eukaryota</taxon>
        <taxon>Viridiplantae</taxon>
        <taxon>Streptophyta</taxon>
        <taxon>Embryophyta</taxon>
        <taxon>Tracheophyta</taxon>
        <taxon>Spermatophyta</taxon>
        <taxon>Magnoliopsida</taxon>
        <taxon>eudicotyledons</taxon>
        <taxon>Gunneridae</taxon>
        <taxon>Pentapetalae</taxon>
        <taxon>rosids</taxon>
        <taxon>fabids</taxon>
        <taxon>Rosales</taxon>
        <taxon>Rosaceae</taxon>
        <taxon>Rosoideae</taxon>
        <taxon>Rosoideae incertae sedis</taxon>
        <taxon>Rubus</taxon>
    </lineage>
</organism>
<proteinExistence type="predicted"/>
<dbReference type="PROSITE" id="PS51005">
    <property type="entry name" value="NAC"/>
    <property type="match status" value="1"/>
</dbReference>
<keyword evidence="7" id="KW-1185">Reference proteome</keyword>
<accession>A0AAW1X4U3</accession>
<dbReference type="EMBL" id="JBEDUW010000004">
    <property type="protein sequence ID" value="KAK9931805.1"/>
    <property type="molecule type" value="Genomic_DNA"/>
</dbReference>
<evidence type="ECO:0000256" key="1">
    <source>
        <dbReference type="ARBA" id="ARBA00023015"/>
    </source>
</evidence>
<keyword evidence="3" id="KW-0804">Transcription</keyword>
<dbReference type="PANTHER" id="PTHR31719">
    <property type="entry name" value="NAC TRANSCRIPTION FACTOR 56"/>
    <property type="match status" value="1"/>
</dbReference>
<dbReference type="SUPFAM" id="SSF101941">
    <property type="entry name" value="NAC domain"/>
    <property type="match status" value="1"/>
</dbReference>
<dbReference type="InterPro" id="IPR003441">
    <property type="entry name" value="NAC-dom"/>
</dbReference>
<dbReference type="PANTHER" id="PTHR31719:SF43">
    <property type="entry name" value="NAC TRANSCRIPTION FACTOR 56"/>
    <property type="match status" value="1"/>
</dbReference>
<dbReference type="GO" id="GO:0003677">
    <property type="term" value="F:DNA binding"/>
    <property type="evidence" value="ECO:0007669"/>
    <property type="project" value="UniProtKB-KW"/>
</dbReference>
<keyword evidence="2" id="KW-0238">DNA-binding</keyword>
<dbReference type="Pfam" id="PF02365">
    <property type="entry name" value="NAM"/>
    <property type="match status" value="1"/>
</dbReference>
<name>A0AAW1X4U3_RUBAR</name>
<evidence type="ECO:0000259" key="5">
    <source>
        <dbReference type="PROSITE" id="PS51005"/>
    </source>
</evidence>